<evidence type="ECO:0008006" key="6">
    <source>
        <dbReference type="Google" id="ProtNLM"/>
    </source>
</evidence>
<feature type="compositionally biased region" description="Basic residues" evidence="1">
    <location>
        <begin position="37"/>
        <end position="49"/>
    </location>
</feature>
<accession>A0AAD9I836</accession>
<evidence type="ECO:0000313" key="5">
    <source>
        <dbReference type="Proteomes" id="UP001217918"/>
    </source>
</evidence>
<feature type="domain" description="Reverse transcriptase Ty1/copia-type" evidence="2">
    <location>
        <begin position="851"/>
        <end position="954"/>
    </location>
</feature>
<feature type="region of interest" description="Disordered" evidence="1">
    <location>
        <begin position="314"/>
        <end position="352"/>
    </location>
</feature>
<protein>
    <recommendedName>
        <fullName evidence="6">Reverse transcriptase Ty1/copia-type domain-containing protein</fullName>
    </recommendedName>
</protein>
<gene>
    <name evidence="4" type="ORF">P8C59_006414</name>
</gene>
<feature type="region of interest" description="Disordered" evidence="1">
    <location>
        <begin position="79"/>
        <end position="127"/>
    </location>
</feature>
<dbReference type="EMBL" id="JAQQPM010000005">
    <property type="protein sequence ID" value="KAK2072037.1"/>
    <property type="molecule type" value="Genomic_DNA"/>
</dbReference>
<evidence type="ECO:0000259" key="3">
    <source>
        <dbReference type="Pfam" id="PF22936"/>
    </source>
</evidence>
<comment type="caution">
    <text evidence="4">The sequence shown here is derived from an EMBL/GenBank/DDBJ whole genome shotgun (WGS) entry which is preliminary data.</text>
</comment>
<feature type="region of interest" description="Disordered" evidence="1">
    <location>
        <begin position="18"/>
        <end position="61"/>
    </location>
</feature>
<evidence type="ECO:0000259" key="2">
    <source>
        <dbReference type="Pfam" id="PF07727"/>
    </source>
</evidence>
<evidence type="ECO:0000313" key="4">
    <source>
        <dbReference type="EMBL" id="KAK2072037.1"/>
    </source>
</evidence>
<dbReference type="InterPro" id="IPR013103">
    <property type="entry name" value="RVT_2"/>
</dbReference>
<dbReference type="Pfam" id="PF07727">
    <property type="entry name" value="RVT_2"/>
    <property type="match status" value="2"/>
</dbReference>
<feature type="compositionally biased region" description="Basic residues" evidence="1">
    <location>
        <begin position="90"/>
        <end position="101"/>
    </location>
</feature>
<dbReference type="PANTHER" id="PTHR11439">
    <property type="entry name" value="GAG-POL-RELATED RETROTRANSPOSON"/>
    <property type="match status" value="1"/>
</dbReference>
<dbReference type="Proteomes" id="UP001217918">
    <property type="component" value="Unassembled WGS sequence"/>
</dbReference>
<feature type="region of interest" description="Disordered" evidence="1">
    <location>
        <begin position="588"/>
        <end position="634"/>
    </location>
</feature>
<dbReference type="Pfam" id="PF22936">
    <property type="entry name" value="Pol_BBD"/>
    <property type="match status" value="1"/>
</dbReference>
<reference evidence="4" key="1">
    <citation type="journal article" date="2023" name="Mol. Plant Microbe Interact.">
        <title>Elucidating the Obligate Nature and Biological Capacity of an Invasive Fungal Corn Pathogen.</title>
        <authorList>
            <person name="MacCready J.S."/>
            <person name="Roggenkamp E.M."/>
            <person name="Gdanetz K."/>
            <person name="Chilvers M.I."/>
        </authorList>
    </citation>
    <scope>NUCLEOTIDE SEQUENCE</scope>
    <source>
        <strain evidence="4">PM02</strain>
    </source>
</reference>
<dbReference type="PANTHER" id="PTHR11439:SF467">
    <property type="entry name" value="INTEGRASE CATALYTIC DOMAIN-CONTAINING PROTEIN"/>
    <property type="match status" value="1"/>
</dbReference>
<keyword evidence="5" id="KW-1185">Reference proteome</keyword>
<sequence>MADILEESRNPAIEAYRVAHIANSSNSTPNSNSNPSKKGKNKKKGKKKASYNVKGQNYSAKSAEQASFMLGSYNLAIEEEEESDSSSNSRYKKRKDFKGKGLKTSSNKAKYKDNKPRRRPRDPALYNSWLYNTGSTDHISNSKERFTTFTPNTGQLRPINTGNGPISPAGIGSIILEVLSRKAPPTYTKLVLDNVLYLPNININIVSRVRHYDSGGCLIKETLYRGDRRYIAVLDFKKSGFFLDVKGSSKPILHANFAFPLGLSSYTTKSIEPQRNKIVVEIPSNSIRKEDYRPIIEDAIVSKAIEPNKRYKLRNSPAKGTTLEGIGPSLRGKRPRRPTREPEPLTGTGDLPRVLREPVIEGIKVEKAISSPTLKEPNIGLRLLKKTSSITKGLPNFDKIKEADFHCSSYDRGKAVRRVSKALIPDPPRVLDSIEGDTVKIRPRPYNRNPIVLLLVDRKKAIVELVNSTAITNKETTPFQALFDELEPGIPHIPNLERYRAIGARGEAIIPLEKRSKSLKFTSRTEECKLLVVLGSKTYLVYILSRRAVLKTSTIKFIEDNTVLSQPTDNTALEGELVDLDLDLEGAVSPDPSNLNTEKPISIDIGPSKLEPYESSSDSELDKPSPDKPINPVIVESTRPTLSIRKPELPEAFPQTIEPVFAPKPIVVIAPNQPITNEPLNNSNLISEGDKRQLDYYKLLAKTSSYILSFVYKARKRVISKDSTPTTYKQVLKLPRDERSKWLEAITKEFIQLLELGVFKFLPRSLLPSNRKLITYRNVLKVKKDAKNRPIKYKSRLVARGFIQVEGLDYTVTYASTSIPPTWRILLAIAASYKAIYKHLLKYGYNPSTPNIIKLSQALYSLKQSPREWQDKLKILLKSLGYLPLILDPGVFYNAKTCHFIVTYIDDCLFLGPDIGYITDLKKRLNKVYTIEDLGPAAYFLGVQIIRDRPNRRLWLNQPTKSHLNAAKNLFKYLNSTKDYSICFSYNGNTVADLGPKLSNSSNTTTKLSRDFYSKEGPRPLTTTSTTIVDSRNSKGSSQTSIIHSSLVPIGFSDSDFAGDKATSKSTYGYLYKLAGRPISWKTKRATTIVLSTLQAETNGLTEAIHEVQWIIGLFSELHRPIDYPITLYRDNQGSITVANDPALHARTKHTLLKFRYVREQVKAKIVTIIYLNTKFFY</sequence>
<feature type="domain" description="Retrovirus-related Pol polyprotein from transposon TNT 1-94-like beta-barrel" evidence="3">
    <location>
        <begin position="129"/>
        <end position="208"/>
    </location>
</feature>
<feature type="compositionally biased region" description="Low complexity" evidence="1">
    <location>
        <begin position="23"/>
        <end position="36"/>
    </location>
</feature>
<feature type="domain" description="Reverse transcriptase Ty1/copia-type" evidence="2">
    <location>
        <begin position="767"/>
        <end position="840"/>
    </location>
</feature>
<organism evidence="4 5">
    <name type="scientific">Phyllachora maydis</name>
    <dbReference type="NCBI Taxonomy" id="1825666"/>
    <lineage>
        <taxon>Eukaryota</taxon>
        <taxon>Fungi</taxon>
        <taxon>Dikarya</taxon>
        <taxon>Ascomycota</taxon>
        <taxon>Pezizomycotina</taxon>
        <taxon>Sordariomycetes</taxon>
        <taxon>Sordariomycetidae</taxon>
        <taxon>Phyllachorales</taxon>
        <taxon>Phyllachoraceae</taxon>
        <taxon>Phyllachora</taxon>
    </lineage>
</organism>
<dbReference type="CDD" id="cd09272">
    <property type="entry name" value="RNase_HI_RT_Ty1"/>
    <property type="match status" value="1"/>
</dbReference>
<name>A0AAD9I836_9PEZI</name>
<evidence type="ECO:0000256" key="1">
    <source>
        <dbReference type="SAM" id="MobiDB-lite"/>
    </source>
</evidence>
<proteinExistence type="predicted"/>
<dbReference type="AlphaFoldDB" id="A0AAD9I836"/>
<dbReference type="InterPro" id="IPR054722">
    <property type="entry name" value="PolX-like_BBD"/>
</dbReference>